<gene>
    <name evidence="2" type="ORF">CHRY9393_02585</name>
</gene>
<dbReference type="AlphaFoldDB" id="A0A6N4XWU7"/>
<name>A0A6N4XWU7_9FLAO</name>
<dbReference type="Pfam" id="PF04738">
    <property type="entry name" value="Lant_dehydr_N"/>
    <property type="match status" value="1"/>
</dbReference>
<evidence type="ECO:0000313" key="2">
    <source>
        <dbReference type="EMBL" id="CAA7390283.1"/>
    </source>
</evidence>
<dbReference type="InterPro" id="IPR006827">
    <property type="entry name" value="Lant_deHydtase_N"/>
</dbReference>
<dbReference type="Proteomes" id="UP000445309">
    <property type="component" value="Unassembled WGS sequence"/>
</dbReference>
<feature type="domain" description="Lantibiotic dehydratase N-terminal" evidence="1">
    <location>
        <begin position="5"/>
        <end position="247"/>
    </location>
</feature>
<dbReference type="EMBL" id="CACVBY010000065">
    <property type="protein sequence ID" value="CAA7390283.1"/>
    <property type="molecule type" value="Genomic_DNA"/>
</dbReference>
<sequence>MNFSKEGKTIEQIAEILIDEEITQEEAIEFVDELINNQVLVSELEPNVSGDNFLDIIITILGRREIKNEAEVLISIKNKLIELDQNISNPISKYAEIEELIKFFAIEYEPKYLFQTDLYNKALFHLPFEWKKKLKKDISFLNKITLSQRKSEFSKFKKAFSERFETQELPLLYVLDNEVGIGYKQNVAAKGVHPYLEDLIFPASQKNQNKNIEFTSVHQILNEKVREALLDNQYTIKLTDEDFKDFDEKW</sequence>
<accession>A0A6N4XWU7</accession>
<proteinExistence type="predicted"/>
<organism evidence="2 3">
    <name type="scientific">Chryseobacterium fistulae</name>
    <dbReference type="NCBI Taxonomy" id="2675058"/>
    <lineage>
        <taxon>Bacteria</taxon>
        <taxon>Pseudomonadati</taxon>
        <taxon>Bacteroidota</taxon>
        <taxon>Flavobacteriia</taxon>
        <taxon>Flavobacteriales</taxon>
        <taxon>Weeksellaceae</taxon>
        <taxon>Chryseobacterium group</taxon>
        <taxon>Chryseobacterium</taxon>
    </lineage>
</organism>
<keyword evidence="3" id="KW-1185">Reference proteome</keyword>
<protein>
    <recommendedName>
        <fullName evidence="1">Lantibiotic dehydratase N-terminal domain-containing protein</fullName>
    </recommendedName>
</protein>
<evidence type="ECO:0000313" key="3">
    <source>
        <dbReference type="Proteomes" id="UP000445309"/>
    </source>
</evidence>
<evidence type="ECO:0000259" key="1">
    <source>
        <dbReference type="Pfam" id="PF04738"/>
    </source>
</evidence>
<reference evidence="2 3" key="1">
    <citation type="submission" date="2020-01" db="EMBL/GenBank/DDBJ databases">
        <authorList>
            <person name="Rodrigo-Torres L."/>
            <person name="Arahal R. D."/>
            <person name="Lucena T."/>
        </authorList>
    </citation>
    <scope>NUCLEOTIDE SEQUENCE [LARGE SCALE GENOMIC DNA]</scope>
    <source>
        <strain evidence="2 3">CECT 9393</strain>
    </source>
</reference>